<dbReference type="EMBL" id="JACYTQ010000003">
    <property type="protein sequence ID" value="MBD8489070.1"/>
    <property type="molecule type" value="Genomic_DNA"/>
</dbReference>
<evidence type="ECO:0000313" key="8">
    <source>
        <dbReference type="EMBL" id="MBD8489070.1"/>
    </source>
</evidence>
<accession>A0ABR9AK30</accession>
<evidence type="ECO:0000256" key="7">
    <source>
        <dbReference type="ARBA" id="ARBA00023237"/>
    </source>
</evidence>
<evidence type="ECO:0000313" key="9">
    <source>
        <dbReference type="Proteomes" id="UP000647133"/>
    </source>
</evidence>
<dbReference type="InterPro" id="IPR003423">
    <property type="entry name" value="OMP_efflux"/>
</dbReference>
<dbReference type="PANTHER" id="PTHR30026:SF20">
    <property type="entry name" value="OUTER MEMBRANE PROTEIN TOLC"/>
    <property type="match status" value="1"/>
</dbReference>
<evidence type="ECO:0000256" key="3">
    <source>
        <dbReference type="ARBA" id="ARBA00022448"/>
    </source>
</evidence>
<comment type="similarity">
    <text evidence="2">Belongs to the outer membrane factor (OMF) (TC 1.B.17) family.</text>
</comment>
<keyword evidence="7" id="KW-0998">Cell outer membrane</keyword>
<keyword evidence="4" id="KW-1134">Transmembrane beta strand</keyword>
<evidence type="ECO:0000256" key="6">
    <source>
        <dbReference type="ARBA" id="ARBA00023136"/>
    </source>
</evidence>
<proteinExistence type="inferred from homology"/>
<keyword evidence="6" id="KW-0472">Membrane</keyword>
<keyword evidence="3" id="KW-0813">Transport</keyword>
<dbReference type="InterPro" id="IPR051906">
    <property type="entry name" value="TolC-like"/>
</dbReference>
<dbReference type="Gene3D" id="1.20.1600.10">
    <property type="entry name" value="Outer membrane efflux proteins (OEP)"/>
    <property type="match status" value="1"/>
</dbReference>
<evidence type="ECO:0000256" key="4">
    <source>
        <dbReference type="ARBA" id="ARBA00022452"/>
    </source>
</evidence>
<protein>
    <submittedName>
        <fullName evidence="8">TolC family protein</fullName>
    </submittedName>
</protein>
<keyword evidence="9" id="KW-1185">Reference proteome</keyword>
<organism evidence="8 9">
    <name type="scientific">Echinicola arenosa</name>
    <dbReference type="NCBI Taxonomy" id="2774144"/>
    <lineage>
        <taxon>Bacteria</taxon>
        <taxon>Pseudomonadati</taxon>
        <taxon>Bacteroidota</taxon>
        <taxon>Cytophagia</taxon>
        <taxon>Cytophagales</taxon>
        <taxon>Cyclobacteriaceae</taxon>
        <taxon>Echinicola</taxon>
    </lineage>
</organism>
<evidence type="ECO:0000256" key="5">
    <source>
        <dbReference type="ARBA" id="ARBA00022692"/>
    </source>
</evidence>
<dbReference type="SUPFAM" id="SSF56954">
    <property type="entry name" value="Outer membrane efflux proteins (OEP)"/>
    <property type="match status" value="1"/>
</dbReference>
<comment type="subcellular location">
    <subcellularLocation>
        <location evidence="1">Cell outer membrane</location>
    </subcellularLocation>
</comment>
<evidence type="ECO:0000256" key="1">
    <source>
        <dbReference type="ARBA" id="ARBA00004442"/>
    </source>
</evidence>
<keyword evidence="5" id="KW-0812">Transmembrane</keyword>
<sequence length="470" mass="54245">MNNKLVIHYILVFLMVVVPYLSNAQYALTDTLDYDVFIHKVIEHHPLSQKAKLNGLKAEATIRSARGNFDPVLESDFNQKLYSDKLYYRKSYSSLRFPTVAGFDLVAGYEKNSGTYLNSENQTGTDGLWNAGIELNVLQGLLMDEGRTALRQAKAYAAIAEQQRTLQTNDLYFSASEAYLYWANSHAALQIVQESIDLAENYFDNTKTSFFNGEKTAIDTVEAYIMWQDRKNLLQSVLSSYTSTQKNLENYLWNEDGWYAIEQKVPTDLGNIVENDNSIVFSLDTIEAHPILQEAQFKLSALEADRRMKREKLLPKLKLKYMPLLTPDGGEGLPGYNQNDYKWGFSFSFPLFLRGERGDLQLGKVKVQEQQLELENKTISLQNKILNSQQQINFLANQEAIQMENVEGYRKLLWAENEKFNFGESSVFLLNKRQEKYLEGQLKLVDLIMKRQLEQLKYRYYTNTLDIPNQ</sequence>
<evidence type="ECO:0000256" key="2">
    <source>
        <dbReference type="ARBA" id="ARBA00007613"/>
    </source>
</evidence>
<name>A0ABR9AK30_9BACT</name>
<dbReference type="Proteomes" id="UP000647133">
    <property type="component" value="Unassembled WGS sequence"/>
</dbReference>
<dbReference type="RefSeq" id="WP_192009961.1">
    <property type="nucleotide sequence ID" value="NZ_JACYTQ010000003.1"/>
</dbReference>
<dbReference type="PANTHER" id="PTHR30026">
    <property type="entry name" value="OUTER MEMBRANE PROTEIN TOLC"/>
    <property type="match status" value="1"/>
</dbReference>
<comment type="caution">
    <text evidence="8">The sequence shown here is derived from an EMBL/GenBank/DDBJ whole genome shotgun (WGS) entry which is preliminary data.</text>
</comment>
<reference evidence="8 9" key="1">
    <citation type="submission" date="2020-09" db="EMBL/GenBank/DDBJ databases">
        <title>Echinicola sp. CAU 1574 isolated from sand of Sido Beach.</title>
        <authorList>
            <person name="Kim W."/>
        </authorList>
    </citation>
    <scope>NUCLEOTIDE SEQUENCE [LARGE SCALE GENOMIC DNA]</scope>
    <source>
        <strain evidence="8 9">CAU 1574</strain>
    </source>
</reference>
<dbReference type="Pfam" id="PF02321">
    <property type="entry name" value="OEP"/>
    <property type="match status" value="1"/>
</dbReference>
<gene>
    <name evidence="8" type="ORF">IFO69_09960</name>
</gene>